<reference evidence="7 8" key="1">
    <citation type="submission" date="2015-10" db="EMBL/GenBank/DDBJ databases">
        <title>Full genome of DAOMC 229536 Phialocephala scopiformis, a fungal endophyte of spruce producing the potent anti-insectan compound rugulosin.</title>
        <authorList>
            <consortium name="DOE Joint Genome Institute"/>
            <person name="Walker A.K."/>
            <person name="Frasz S.L."/>
            <person name="Seifert K.A."/>
            <person name="Miller J.D."/>
            <person name="Mondo S.J."/>
            <person name="Labutti K."/>
            <person name="Lipzen A."/>
            <person name="Dockter R."/>
            <person name="Kennedy M."/>
            <person name="Grigoriev I.V."/>
            <person name="Spatafora J.W."/>
        </authorList>
    </citation>
    <scope>NUCLEOTIDE SEQUENCE [LARGE SCALE GENOMIC DNA]</scope>
    <source>
        <strain evidence="7 8">CBS 120377</strain>
    </source>
</reference>
<dbReference type="GO" id="GO:0034354">
    <property type="term" value="P:'de novo' NAD+ biosynthetic process from L-tryptophan"/>
    <property type="evidence" value="ECO:0007669"/>
    <property type="project" value="TreeGrafter"/>
</dbReference>
<dbReference type="Pfam" id="PF01231">
    <property type="entry name" value="IDO"/>
    <property type="match status" value="1"/>
</dbReference>
<dbReference type="SUPFAM" id="SSF140959">
    <property type="entry name" value="Indolic compounds 2,3-dioxygenase-like"/>
    <property type="match status" value="1"/>
</dbReference>
<evidence type="ECO:0000256" key="1">
    <source>
        <dbReference type="ARBA" id="ARBA00007119"/>
    </source>
</evidence>
<dbReference type="PANTHER" id="PTHR28657:SF10">
    <property type="entry name" value="INDOLEAMINE 2,3-DIOXYGENASE"/>
    <property type="match status" value="1"/>
</dbReference>
<keyword evidence="4 5" id="KW-0349">Heme</keyword>
<dbReference type="GO" id="GO:0033754">
    <property type="term" value="F:indoleamine 2,3-dioxygenase activity"/>
    <property type="evidence" value="ECO:0007669"/>
    <property type="project" value="UniProtKB-EC"/>
</dbReference>
<feature type="compositionally biased region" description="Basic and acidic residues" evidence="6">
    <location>
        <begin position="402"/>
        <end position="413"/>
    </location>
</feature>
<sequence>MLGPLNINLADFNVSCENGFLPDETPLERLQETYQEWEAIIEKLPLLLQTKSLRASIDRMQILSTDHLKSEPEWQRAYLILSFFTHGYIWEAGGPSQRLPPQITIPFLKISHHFDLPTTATYSALNLWNFAAISPDADIRKIENLRSLSTFTGGEDEEWFYLISVTIEAHGARVIPTMMKAIDAVRANESSVVTDALIQFSHCVQEIGEILKRMTKKCRPQVFYNEIRPFLAGSKNMEVAGLPNGVFYDEGEGKGQWRKYSGGSNAQSSLIQFFDVILGVQHSPTKGSIGLKNGFLREMRKYMPGKHREFLQHIESVSNIRSYAETTSDNQVTEAYNRAVEELKKFRDVHIGIVTRYIINPARQHSPAANAGLNLAVASANPSSTKELHGTGGTQLLPFLKQSRDETRDTRIP</sequence>
<protein>
    <recommendedName>
        <fullName evidence="5">Indoleamine 2,3-dioxygenase</fullName>
        <ecNumber evidence="5">1.13.11.52</ecNumber>
    </recommendedName>
</protein>
<dbReference type="KEGG" id="psco:LY89DRAFT_704456"/>
<dbReference type="GO" id="GO:0020037">
    <property type="term" value="F:heme binding"/>
    <property type="evidence" value="ECO:0007669"/>
    <property type="project" value="UniProtKB-UniRule"/>
</dbReference>
<evidence type="ECO:0000256" key="4">
    <source>
        <dbReference type="PIRSR" id="PIRSR600898-1"/>
    </source>
</evidence>
<keyword evidence="5" id="KW-0560">Oxidoreductase</keyword>
<accession>A0A194XRV3</accession>
<dbReference type="FunFam" id="1.20.58.480:FF:000004">
    <property type="entry name" value="Indoleamine 2,3-dioxygenase subfamily"/>
    <property type="match status" value="1"/>
</dbReference>
<comment type="function">
    <text evidence="5">Produces N-formyl-kynurenine through the oxidation of tryptophan.</text>
</comment>
<evidence type="ECO:0000313" key="7">
    <source>
        <dbReference type="EMBL" id="KUJ22923.1"/>
    </source>
</evidence>
<dbReference type="AlphaFoldDB" id="A0A194XRV3"/>
<comment type="similarity">
    <text evidence="1 5">Belongs to the indoleamine 2,3-dioxygenase family.</text>
</comment>
<evidence type="ECO:0000256" key="3">
    <source>
        <dbReference type="ARBA" id="ARBA00023004"/>
    </source>
</evidence>
<evidence type="ECO:0000313" key="8">
    <source>
        <dbReference type="Proteomes" id="UP000070700"/>
    </source>
</evidence>
<proteinExistence type="inferred from homology"/>
<feature type="binding site" description="proximal binding residue" evidence="4">
    <location>
        <position position="350"/>
    </location>
    <ligand>
        <name>heme b</name>
        <dbReference type="ChEBI" id="CHEBI:60344"/>
    </ligand>
    <ligandPart>
        <name>Fe</name>
        <dbReference type="ChEBI" id="CHEBI:18248"/>
    </ligandPart>
</feature>
<keyword evidence="3 4" id="KW-0408">Iron</keyword>
<dbReference type="EC" id="1.13.11.52" evidence="5"/>
<organism evidence="7 8">
    <name type="scientific">Mollisia scopiformis</name>
    <name type="common">Conifer needle endophyte fungus</name>
    <name type="synonym">Phialocephala scopiformis</name>
    <dbReference type="NCBI Taxonomy" id="149040"/>
    <lineage>
        <taxon>Eukaryota</taxon>
        <taxon>Fungi</taxon>
        <taxon>Dikarya</taxon>
        <taxon>Ascomycota</taxon>
        <taxon>Pezizomycotina</taxon>
        <taxon>Leotiomycetes</taxon>
        <taxon>Helotiales</taxon>
        <taxon>Mollisiaceae</taxon>
        <taxon>Mollisia</taxon>
    </lineage>
</organism>
<dbReference type="GO" id="GO:0046872">
    <property type="term" value="F:metal ion binding"/>
    <property type="evidence" value="ECO:0007669"/>
    <property type="project" value="UniProtKB-UniRule"/>
</dbReference>
<evidence type="ECO:0000256" key="6">
    <source>
        <dbReference type="SAM" id="MobiDB-lite"/>
    </source>
</evidence>
<dbReference type="RefSeq" id="XP_018077278.1">
    <property type="nucleotide sequence ID" value="XM_018217381.1"/>
</dbReference>
<dbReference type="FunCoup" id="A0A194XRV3">
    <property type="interactions" value="151"/>
</dbReference>
<dbReference type="OrthoDB" id="540174at2759"/>
<dbReference type="InterPro" id="IPR037217">
    <property type="entry name" value="Trp/Indoleamine_2_3_dOase-like"/>
</dbReference>
<name>A0A194XRV3_MOLSC</name>
<gene>
    <name evidence="7" type="ORF">LY89DRAFT_704456</name>
</gene>
<evidence type="ECO:0000256" key="2">
    <source>
        <dbReference type="ARBA" id="ARBA00022723"/>
    </source>
</evidence>
<dbReference type="Gene3D" id="1.20.58.480">
    <property type="match status" value="1"/>
</dbReference>
<dbReference type="InterPro" id="IPR000898">
    <property type="entry name" value="Indolamine_dOase"/>
</dbReference>
<dbReference type="Proteomes" id="UP000070700">
    <property type="component" value="Unassembled WGS sequence"/>
</dbReference>
<dbReference type="EMBL" id="KQ947406">
    <property type="protein sequence ID" value="KUJ22923.1"/>
    <property type="molecule type" value="Genomic_DNA"/>
</dbReference>
<dbReference type="PANTHER" id="PTHR28657">
    <property type="entry name" value="INDOLEAMINE 2,3-DIOXYGENASE"/>
    <property type="match status" value="1"/>
</dbReference>
<keyword evidence="8" id="KW-1185">Reference proteome</keyword>
<keyword evidence="5 7" id="KW-0223">Dioxygenase</keyword>
<keyword evidence="2 4" id="KW-0479">Metal-binding</keyword>
<dbReference type="STRING" id="149040.A0A194XRV3"/>
<evidence type="ECO:0000256" key="5">
    <source>
        <dbReference type="RuleBase" id="RU369119"/>
    </source>
</evidence>
<feature type="region of interest" description="Disordered" evidence="6">
    <location>
        <begin position="383"/>
        <end position="413"/>
    </location>
</feature>
<dbReference type="GO" id="GO:0019441">
    <property type="term" value="P:L-tryptophan catabolic process to kynurenine"/>
    <property type="evidence" value="ECO:0007669"/>
    <property type="project" value="UniProtKB-UniRule"/>
</dbReference>
<comment type="catalytic activity">
    <reaction evidence="5">
        <text>L-tryptophan + O2 = N-formyl-L-kynurenine</text>
        <dbReference type="Rhea" id="RHEA:24536"/>
        <dbReference type="ChEBI" id="CHEBI:15379"/>
        <dbReference type="ChEBI" id="CHEBI:57912"/>
        <dbReference type="ChEBI" id="CHEBI:58629"/>
    </reaction>
</comment>
<dbReference type="GeneID" id="28827107"/>
<dbReference type="InParanoid" id="A0A194XRV3"/>
<dbReference type="PROSITE" id="PS00876">
    <property type="entry name" value="IDO_1"/>
    <property type="match status" value="1"/>
</dbReference>
<dbReference type="GO" id="GO:0005737">
    <property type="term" value="C:cytoplasm"/>
    <property type="evidence" value="ECO:0007669"/>
    <property type="project" value="TreeGrafter"/>
</dbReference>